<accession>A0ACC2UQ31</accession>
<comment type="caution">
    <text evidence="1">The sequence shown here is derived from an EMBL/GenBank/DDBJ whole genome shotgun (WGS) entry which is preliminary data.</text>
</comment>
<sequence>MPLQVRTNPMVGSAPNPVMNDISILVIRSAFWGSFKYGIGENLGCGGDLVGLNLGVGHVRDTFEPLDTWIVM</sequence>
<protein>
    <submittedName>
        <fullName evidence="1">Uncharacterized protein</fullName>
    </submittedName>
</protein>
<keyword evidence="2" id="KW-1185">Reference proteome</keyword>
<proteinExistence type="predicted"/>
<evidence type="ECO:0000313" key="1">
    <source>
        <dbReference type="EMBL" id="KAJ9088874.1"/>
    </source>
</evidence>
<reference evidence="1" key="1">
    <citation type="submission" date="2022-04" db="EMBL/GenBank/DDBJ databases">
        <title>Genome of the entomopathogenic fungus Entomophthora muscae.</title>
        <authorList>
            <person name="Elya C."/>
            <person name="Lovett B.R."/>
            <person name="Lee E."/>
            <person name="Macias A.M."/>
            <person name="Hajek A.E."/>
            <person name="De Bivort B.L."/>
            <person name="Kasson M.T."/>
            <person name="De Fine Licht H.H."/>
            <person name="Stajich J.E."/>
        </authorList>
    </citation>
    <scope>NUCLEOTIDE SEQUENCE</scope>
    <source>
        <strain evidence="1">Berkeley</strain>
    </source>
</reference>
<name>A0ACC2UQ31_9FUNG</name>
<organism evidence="1 2">
    <name type="scientific">Entomophthora muscae</name>
    <dbReference type="NCBI Taxonomy" id="34485"/>
    <lineage>
        <taxon>Eukaryota</taxon>
        <taxon>Fungi</taxon>
        <taxon>Fungi incertae sedis</taxon>
        <taxon>Zoopagomycota</taxon>
        <taxon>Entomophthoromycotina</taxon>
        <taxon>Entomophthoromycetes</taxon>
        <taxon>Entomophthorales</taxon>
        <taxon>Entomophthoraceae</taxon>
        <taxon>Entomophthora</taxon>
    </lineage>
</organism>
<dbReference type="EMBL" id="QTSX02000082">
    <property type="protein sequence ID" value="KAJ9088874.1"/>
    <property type="molecule type" value="Genomic_DNA"/>
</dbReference>
<dbReference type="Proteomes" id="UP001165960">
    <property type="component" value="Unassembled WGS sequence"/>
</dbReference>
<gene>
    <name evidence="1" type="ORF">DSO57_1018709</name>
</gene>
<evidence type="ECO:0000313" key="2">
    <source>
        <dbReference type="Proteomes" id="UP001165960"/>
    </source>
</evidence>